<organism evidence="1 2">
    <name type="scientific">Antarcticirhabdus aurantiaca</name>
    <dbReference type="NCBI Taxonomy" id="2606717"/>
    <lineage>
        <taxon>Bacteria</taxon>
        <taxon>Pseudomonadati</taxon>
        <taxon>Pseudomonadota</taxon>
        <taxon>Alphaproteobacteria</taxon>
        <taxon>Hyphomicrobiales</taxon>
        <taxon>Aurantimonadaceae</taxon>
        <taxon>Antarcticirhabdus</taxon>
    </lineage>
</organism>
<proteinExistence type="predicted"/>
<protein>
    <submittedName>
        <fullName evidence="1">Uncharacterized protein</fullName>
    </submittedName>
</protein>
<sequence length="57" mass="6355">MVETRHLGSARIAYVRGRSGRTPRDEAFEAGTEMLDITRYAYVGRGLLAPRMAPPSF</sequence>
<accession>A0ACD4NK84</accession>
<evidence type="ECO:0000313" key="1">
    <source>
        <dbReference type="EMBL" id="WAJ27167.1"/>
    </source>
</evidence>
<gene>
    <name evidence="1" type="ORF">OXU80_20255</name>
</gene>
<name>A0ACD4NK84_9HYPH</name>
<dbReference type="Proteomes" id="UP001163223">
    <property type="component" value="Chromosome"/>
</dbReference>
<evidence type="ECO:0000313" key="2">
    <source>
        <dbReference type="Proteomes" id="UP001163223"/>
    </source>
</evidence>
<keyword evidence="2" id="KW-1185">Reference proteome</keyword>
<reference evidence="1" key="1">
    <citation type="submission" date="2022-11" db="EMBL/GenBank/DDBJ databases">
        <title>beta-Carotene-producing bacterium, Jeongeuplla avenae sp. nov., alleviates the salt stress of Arabidopsis seedlings.</title>
        <authorList>
            <person name="Jiang L."/>
            <person name="Lee J."/>
        </authorList>
    </citation>
    <scope>NUCLEOTIDE SEQUENCE</scope>
    <source>
        <strain evidence="1">DY_R2A_6</strain>
    </source>
</reference>
<dbReference type="EMBL" id="CP113520">
    <property type="protein sequence ID" value="WAJ27167.1"/>
    <property type="molecule type" value="Genomic_DNA"/>
</dbReference>